<keyword evidence="2" id="KW-1185">Reference proteome</keyword>
<dbReference type="AlphaFoldDB" id="A0A1Q9DJ40"/>
<reference evidence="1 2" key="1">
    <citation type="submission" date="2016-02" db="EMBL/GenBank/DDBJ databases">
        <title>Genome analysis of coral dinoflagellate symbionts highlights evolutionary adaptations to a symbiotic lifestyle.</title>
        <authorList>
            <person name="Aranda M."/>
            <person name="Li Y."/>
            <person name="Liew Y.J."/>
            <person name="Baumgarten S."/>
            <person name="Simakov O."/>
            <person name="Wilson M."/>
            <person name="Piel J."/>
            <person name="Ashoor H."/>
            <person name="Bougouffa S."/>
            <person name="Bajic V.B."/>
            <person name="Ryu T."/>
            <person name="Ravasi T."/>
            <person name="Bayer T."/>
            <person name="Micklem G."/>
            <person name="Kim H."/>
            <person name="Bhak J."/>
            <person name="Lajeunesse T.C."/>
            <person name="Voolstra C.R."/>
        </authorList>
    </citation>
    <scope>NUCLEOTIDE SEQUENCE [LARGE SCALE GENOMIC DNA]</scope>
    <source>
        <strain evidence="1 2">CCMP2467</strain>
    </source>
</reference>
<sequence length="372" mass="41787">MDEPSPPGLESAVSEVEQLRSCLRRQSDYLAWALTEVRRLKVACGSGSTASCQAFSPRLETEDADPGQHFPGSACPDVARCRRLEKAYFLLRRDIDSVPAVVDKATQTECARDFGDPAPKAARWDMNTLVWPNLLSCLRVQEILRLRATSWHANDTGALASHAVHCADFGRPTSLVAFVELHQEMAKAAREAGGDGEKIQPGMLTHRFAQDLRLEKMFRCQVWYMLQAHCRRQKLLQAPEPQRQSFLKRLISDLALACRSPDSRICAAAHYALDCCGKSGSPLVHALIAESMHDLLESQEFPESAVEDWRRRRWAVKHLRCVLPSLDSSQRKRWMESLSLLLSQYQLPEHRKLLSAHLDLLIRADPDSALGG</sequence>
<proteinExistence type="predicted"/>
<name>A0A1Q9DJ40_SYMMI</name>
<dbReference type="EMBL" id="LSRX01000512">
    <property type="protein sequence ID" value="OLP95194.1"/>
    <property type="molecule type" value="Genomic_DNA"/>
</dbReference>
<gene>
    <name evidence="1" type="ORF">AK812_SmicGene22682</name>
</gene>
<evidence type="ECO:0000313" key="1">
    <source>
        <dbReference type="EMBL" id="OLP95194.1"/>
    </source>
</evidence>
<evidence type="ECO:0000313" key="2">
    <source>
        <dbReference type="Proteomes" id="UP000186817"/>
    </source>
</evidence>
<dbReference type="Proteomes" id="UP000186817">
    <property type="component" value="Unassembled WGS sequence"/>
</dbReference>
<organism evidence="1 2">
    <name type="scientific">Symbiodinium microadriaticum</name>
    <name type="common">Dinoflagellate</name>
    <name type="synonym">Zooxanthella microadriatica</name>
    <dbReference type="NCBI Taxonomy" id="2951"/>
    <lineage>
        <taxon>Eukaryota</taxon>
        <taxon>Sar</taxon>
        <taxon>Alveolata</taxon>
        <taxon>Dinophyceae</taxon>
        <taxon>Suessiales</taxon>
        <taxon>Symbiodiniaceae</taxon>
        <taxon>Symbiodinium</taxon>
    </lineage>
</organism>
<protein>
    <submittedName>
        <fullName evidence="1">Uncharacterized protein</fullName>
    </submittedName>
</protein>
<accession>A0A1Q9DJ40</accession>
<comment type="caution">
    <text evidence="1">The sequence shown here is derived from an EMBL/GenBank/DDBJ whole genome shotgun (WGS) entry which is preliminary data.</text>
</comment>